<dbReference type="Proteomes" id="UP001361239">
    <property type="component" value="Unassembled WGS sequence"/>
</dbReference>
<keyword evidence="5" id="KW-0238">DNA-binding</keyword>
<dbReference type="PRINTS" id="PR00416">
    <property type="entry name" value="EUTPISMRASEI"/>
</dbReference>
<sequence>MLDRVSRPRLTFVDDSAPGITRRLLRGKWVYFDPLGERINDPDEVARLNRIALPPAYRDAWYAPKPNAHLQATGFDARGRKQYRYHADYRQEREARKFELCAPFGRALPRLRARVAEDLAIRGLTRDRAVASVLALLDTGMIRVGNECYVRENKSYGATTLRNRHARIEGRLLRLRFRGKSGKQQEIACTDAALVRCVRKMQDLPGQHLFQYVDPEDGSAVPVDSAEVNDYLRETMGEEFTARNFRTWTASALAFGMLVEELDVPLKTMLAAVSERLGNTPAIVRKSYIHPAVTAAAKGEAPIAELPPQLPRKTQWLSRVERGLLDFLESPRAMAALTAS</sequence>
<dbReference type="SUPFAM" id="SSF55869">
    <property type="entry name" value="DNA topoisomerase I domain"/>
    <property type="match status" value="1"/>
</dbReference>
<dbReference type="Pfam" id="PF01028">
    <property type="entry name" value="Topoisom_I"/>
    <property type="match status" value="1"/>
</dbReference>
<comment type="catalytic activity">
    <reaction evidence="1">
        <text>ATP-independent breakage of single-stranded DNA, followed by passage and rejoining.</text>
        <dbReference type="EC" id="5.6.2.1"/>
    </reaction>
</comment>
<comment type="caution">
    <text evidence="9">The sequence shown here is derived from an EMBL/GenBank/DDBJ whole genome shotgun (WGS) entry which is preliminary data.</text>
</comment>
<keyword evidence="6" id="KW-0413">Isomerase</keyword>
<dbReference type="Gene3D" id="3.90.15.10">
    <property type="entry name" value="Topoisomerase I, Chain A, domain 3"/>
    <property type="match status" value="1"/>
</dbReference>
<dbReference type="PROSITE" id="PS52038">
    <property type="entry name" value="TOPO_IB_2"/>
    <property type="match status" value="1"/>
</dbReference>
<gene>
    <name evidence="9" type="ORF">WG901_15575</name>
</gene>
<organism evidence="9 10">
    <name type="scientific">Novosphingobium anseongense</name>
    <dbReference type="NCBI Taxonomy" id="3133436"/>
    <lineage>
        <taxon>Bacteria</taxon>
        <taxon>Pseudomonadati</taxon>
        <taxon>Pseudomonadota</taxon>
        <taxon>Alphaproteobacteria</taxon>
        <taxon>Sphingomonadales</taxon>
        <taxon>Sphingomonadaceae</taxon>
        <taxon>Novosphingobium</taxon>
    </lineage>
</organism>
<evidence type="ECO:0000256" key="4">
    <source>
        <dbReference type="ARBA" id="ARBA00023029"/>
    </source>
</evidence>
<protein>
    <recommendedName>
        <fullName evidence="3">DNA topoisomerase</fullName>
        <ecNumber evidence="3">5.6.2.1</ecNumber>
    </recommendedName>
</protein>
<dbReference type="InterPro" id="IPR014711">
    <property type="entry name" value="TopoI_cat_a-hlx-sub_euk"/>
</dbReference>
<keyword evidence="10" id="KW-1185">Reference proteome</keyword>
<dbReference type="InterPro" id="IPR011010">
    <property type="entry name" value="DNA_brk_join_enz"/>
</dbReference>
<evidence type="ECO:0000259" key="8">
    <source>
        <dbReference type="Pfam" id="PF21338"/>
    </source>
</evidence>
<dbReference type="InterPro" id="IPR049331">
    <property type="entry name" value="Top1B_N_bact"/>
</dbReference>
<evidence type="ECO:0000256" key="1">
    <source>
        <dbReference type="ARBA" id="ARBA00000213"/>
    </source>
</evidence>
<evidence type="ECO:0000256" key="2">
    <source>
        <dbReference type="ARBA" id="ARBA00006645"/>
    </source>
</evidence>
<dbReference type="SUPFAM" id="SSF56349">
    <property type="entry name" value="DNA breaking-rejoining enzymes"/>
    <property type="match status" value="1"/>
</dbReference>
<evidence type="ECO:0000313" key="10">
    <source>
        <dbReference type="Proteomes" id="UP001361239"/>
    </source>
</evidence>
<reference evidence="9 10" key="1">
    <citation type="submission" date="2024-03" db="EMBL/GenBank/DDBJ databases">
        <authorList>
            <person name="Jo J.-H."/>
        </authorList>
    </citation>
    <scope>NUCLEOTIDE SEQUENCE [LARGE SCALE GENOMIC DNA]</scope>
    <source>
        <strain evidence="9 10">PS1R-30</strain>
    </source>
</reference>
<keyword evidence="4" id="KW-0799">Topoisomerase</keyword>
<dbReference type="Pfam" id="PF21338">
    <property type="entry name" value="Top1B_N_bact"/>
    <property type="match status" value="1"/>
</dbReference>
<accession>A0ABU8RYB1</accession>
<dbReference type="RefSeq" id="WP_339588015.1">
    <property type="nucleotide sequence ID" value="NZ_JBBHJZ010000003.1"/>
</dbReference>
<dbReference type="EC" id="5.6.2.1" evidence="3"/>
<dbReference type="InterPro" id="IPR001631">
    <property type="entry name" value="TopoI"/>
</dbReference>
<evidence type="ECO:0000256" key="6">
    <source>
        <dbReference type="ARBA" id="ARBA00023235"/>
    </source>
</evidence>
<evidence type="ECO:0000259" key="7">
    <source>
        <dbReference type="Pfam" id="PF01028"/>
    </source>
</evidence>
<evidence type="ECO:0000256" key="3">
    <source>
        <dbReference type="ARBA" id="ARBA00012891"/>
    </source>
</evidence>
<dbReference type="Gene3D" id="1.10.132.120">
    <property type="match status" value="1"/>
</dbReference>
<proteinExistence type="inferred from homology"/>
<feature type="domain" description="DNA topoisomerase IB N-terminal" evidence="8">
    <location>
        <begin position="28"/>
        <end position="76"/>
    </location>
</feature>
<dbReference type="InterPro" id="IPR035447">
    <property type="entry name" value="DNA_topo_I_N_sf"/>
</dbReference>
<dbReference type="Gene3D" id="3.30.66.10">
    <property type="entry name" value="DNA topoisomerase I domain"/>
    <property type="match status" value="1"/>
</dbReference>
<dbReference type="EMBL" id="JBBHJZ010000003">
    <property type="protein sequence ID" value="MEJ5978071.1"/>
    <property type="molecule type" value="Genomic_DNA"/>
</dbReference>
<comment type="similarity">
    <text evidence="2">Belongs to the type IB topoisomerase family.</text>
</comment>
<dbReference type="InterPro" id="IPR013500">
    <property type="entry name" value="TopoI_cat_euk"/>
</dbReference>
<evidence type="ECO:0000313" key="9">
    <source>
        <dbReference type="EMBL" id="MEJ5978071.1"/>
    </source>
</evidence>
<evidence type="ECO:0000256" key="5">
    <source>
        <dbReference type="ARBA" id="ARBA00023125"/>
    </source>
</evidence>
<name>A0ABU8RYB1_9SPHN</name>
<feature type="domain" description="DNA topoisomerase I catalytic core eukaryotic-type" evidence="7">
    <location>
        <begin position="88"/>
        <end position="260"/>
    </location>
</feature>